<evidence type="ECO:0000313" key="3">
    <source>
        <dbReference type="Proteomes" id="UP001612741"/>
    </source>
</evidence>
<evidence type="ECO:0008006" key="4">
    <source>
        <dbReference type="Google" id="ProtNLM"/>
    </source>
</evidence>
<name>A0ABW7YQI6_9ACTN</name>
<keyword evidence="3" id="KW-1185">Reference proteome</keyword>
<dbReference type="Gene3D" id="1.25.40.10">
    <property type="entry name" value="Tetratricopeptide repeat domain"/>
    <property type="match status" value="1"/>
</dbReference>
<accession>A0ABW7YQI6</accession>
<dbReference type="RefSeq" id="WP_397081422.1">
    <property type="nucleotide sequence ID" value="NZ_JBITGY010000003.1"/>
</dbReference>
<gene>
    <name evidence="2" type="ORF">ACIBG2_12300</name>
</gene>
<dbReference type="EMBL" id="JBITGY010000003">
    <property type="protein sequence ID" value="MFI6498165.1"/>
    <property type="molecule type" value="Genomic_DNA"/>
</dbReference>
<protein>
    <recommendedName>
        <fullName evidence="4">Tetratricopeptide repeat protein</fullName>
    </recommendedName>
</protein>
<reference evidence="2 3" key="1">
    <citation type="submission" date="2024-10" db="EMBL/GenBank/DDBJ databases">
        <title>The Natural Products Discovery Center: Release of the First 8490 Sequenced Strains for Exploring Actinobacteria Biosynthetic Diversity.</title>
        <authorList>
            <person name="Kalkreuter E."/>
            <person name="Kautsar S.A."/>
            <person name="Yang D."/>
            <person name="Bader C.D."/>
            <person name="Teijaro C.N."/>
            <person name="Fluegel L."/>
            <person name="Davis C.M."/>
            <person name="Simpson J.R."/>
            <person name="Lauterbach L."/>
            <person name="Steele A.D."/>
            <person name="Gui C."/>
            <person name="Meng S."/>
            <person name="Li G."/>
            <person name="Viehrig K."/>
            <person name="Ye F."/>
            <person name="Su P."/>
            <person name="Kiefer A.F."/>
            <person name="Nichols A."/>
            <person name="Cepeda A.J."/>
            <person name="Yan W."/>
            <person name="Fan B."/>
            <person name="Jiang Y."/>
            <person name="Adhikari A."/>
            <person name="Zheng C.-J."/>
            <person name="Schuster L."/>
            <person name="Cowan T.M."/>
            <person name="Smanski M.J."/>
            <person name="Chevrette M.G."/>
            <person name="De Carvalho L.P.S."/>
            <person name="Shen B."/>
        </authorList>
    </citation>
    <scope>NUCLEOTIDE SEQUENCE [LARGE SCALE GENOMIC DNA]</scope>
    <source>
        <strain evidence="2 3">NPDC050545</strain>
    </source>
</reference>
<comment type="caution">
    <text evidence="2">The sequence shown here is derived from an EMBL/GenBank/DDBJ whole genome shotgun (WGS) entry which is preliminary data.</text>
</comment>
<evidence type="ECO:0000313" key="2">
    <source>
        <dbReference type="EMBL" id="MFI6498165.1"/>
    </source>
</evidence>
<feature type="region of interest" description="Disordered" evidence="1">
    <location>
        <begin position="132"/>
        <end position="154"/>
    </location>
</feature>
<proteinExistence type="predicted"/>
<organism evidence="2 3">
    <name type="scientific">Nonomuraea typhae</name>
    <dbReference type="NCBI Taxonomy" id="2603600"/>
    <lineage>
        <taxon>Bacteria</taxon>
        <taxon>Bacillati</taxon>
        <taxon>Actinomycetota</taxon>
        <taxon>Actinomycetes</taxon>
        <taxon>Streptosporangiales</taxon>
        <taxon>Streptosporangiaceae</taxon>
        <taxon>Nonomuraea</taxon>
    </lineage>
</organism>
<dbReference type="Proteomes" id="UP001612741">
    <property type="component" value="Unassembled WGS sequence"/>
</dbReference>
<evidence type="ECO:0000256" key="1">
    <source>
        <dbReference type="SAM" id="MobiDB-lite"/>
    </source>
</evidence>
<dbReference type="InterPro" id="IPR011990">
    <property type="entry name" value="TPR-like_helical_dom_sf"/>
</dbReference>
<sequence length="713" mass="75761">MMPSEVSSGQAQERRLAAIATAAAEAFRQNAYHQVRAEDVAERVRLPRKGERGGARSAVWLYNEVRSRRVMVALALQHAFEEFAAADPEPEPPETVIEAEAMVAAALMRIAAFHQTERFLVGQVRLGIGDISTSEKRPATQQSPPEWPDGPYGRAAESGWDGRVTAYARYLASRIAVAISSVATAPESWAADSAERLSEVAFRVMADDTGAAIERQAEALAAYWFERDVVPLTGEWVSRLRTAERAAALAVRDHAGGRVTSGSLKQVLHVLNEGTPLTARAIQVAAELTELLEGSAGGGQPDDDVRLLCDVTSRHGLLLLRLGDPAGAIARLKHSCEVAARLPDPDETASYVARADHNIADALIALGRPAEGAELLAGVEATRARRRSGEGAEAQWRRLTLTQQAAARAATKAGRVGHGVTRAEDVLRDRVKRLGPGDVNTASARVTLAEALAAAGDPIHARRHLLEAMSCRAQYLPADGYWRQYDNVRLAEIELAAGFPVLAVVTLAGAAVSTPWFGSRVSGRLWEEGAIVRAEALVACGEARTALGLLDELPSDDRGAGRARAEAQLALGRPDEAADVLARVAAAERELGDDFPGQARTFLLAARTADALGRTAECEESAAALQALAGIHLDEHHPAVLAGRLDAAVRRTAAGAIGEAAELLEPLLSRIPLDHARPALAEGNPLLTEARVLATRLGAPVPAASTAQLWEDI</sequence>